<name>A0A816XUB0_9BILA</name>
<dbReference type="EMBL" id="CAJNOV010018497">
    <property type="protein sequence ID" value="CAF1620649.1"/>
    <property type="molecule type" value="Genomic_DNA"/>
</dbReference>
<protein>
    <recommendedName>
        <fullName evidence="7">Nucleotide-diphospho-sugar transferase domain-containing protein</fullName>
    </recommendedName>
</protein>
<keyword evidence="1" id="KW-1133">Transmembrane helix</keyword>
<evidence type="ECO:0000313" key="2">
    <source>
        <dbReference type="EMBL" id="CAF1616943.1"/>
    </source>
</evidence>
<dbReference type="Proteomes" id="UP000676336">
    <property type="component" value="Unassembled WGS sequence"/>
</dbReference>
<gene>
    <name evidence="3" type="ORF">CJN711_LOCUS37866</name>
    <name evidence="2" type="ORF">KQP761_LOCUS24137</name>
    <name evidence="4" type="ORF">MBJ925_LOCUS31246</name>
    <name evidence="5" type="ORF">SMN809_LOCUS2951</name>
</gene>
<evidence type="ECO:0000313" key="5">
    <source>
        <dbReference type="EMBL" id="CAF3832543.1"/>
    </source>
</evidence>
<evidence type="ECO:0000313" key="3">
    <source>
        <dbReference type="EMBL" id="CAF1620649.1"/>
    </source>
</evidence>
<dbReference type="Proteomes" id="UP000663834">
    <property type="component" value="Unassembled WGS sequence"/>
</dbReference>
<keyword evidence="1" id="KW-0812">Transmembrane</keyword>
<dbReference type="Proteomes" id="UP000663855">
    <property type="component" value="Unassembled WGS sequence"/>
</dbReference>
<dbReference type="Proteomes" id="UP000663824">
    <property type="component" value="Unassembled WGS sequence"/>
</dbReference>
<evidence type="ECO:0000313" key="4">
    <source>
        <dbReference type="EMBL" id="CAF2151164.1"/>
    </source>
</evidence>
<evidence type="ECO:0008006" key="7">
    <source>
        <dbReference type="Google" id="ProtNLM"/>
    </source>
</evidence>
<proteinExistence type="predicted"/>
<accession>A0A816XUB0</accession>
<organism evidence="4 6">
    <name type="scientific">Rotaria magnacalcarata</name>
    <dbReference type="NCBI Taxonomy" id="392030"/>
    <lineage>
        <taxon>Eukaryota</taxon>
        <taxon>Metazoa</taxon>
        <taxon>Spiralia</taxon>
        <taxon>Gnathifera</taxon>
        <taxon>Rotifera</taxon>
        <taxon>Eurotatoria</taxon>
        <taxon>Bdelloidea</taxon>
        <taxon>Philodinida</taxon>
        <taxon>Philodinidae</taxon>
        <taxon>Rotaria</taxon>
    </lineage>
</organism>
<sequence>MGPKLYLIEATLAISVLLGIFVIYRTPDIRHKWPQFKIKSAPHVFPSTISPNNVEPITNETRRFALFASSIHSQVRSYIFYGPITAASWQRVGYKVIAVFVGDFNKNSNALQLNLTQTMLKRLGVHIVNLQCDIAYSIKLSQLVRMFGGFLSDSIVRDTDYILTSDSDIIPIYENDYKLKDATDGFIYNAFCCGSFKRREKNYQMYPMSHICVTKKTWRNILFESVQRQELLNASSSPSNDILLSDKAPFSFETMSLYTRHEFRQLYDSNMTKGDAAWFMDQAFSSMLLNDYLEKHTHMKIDKRHKKSERLDPNLSHLFWQPQRLKQFGDAHIMHDEIFDSNNWAGFKHLLHYMFNSSLVKEFDLYYKQFTITLREKPQYVA</sequence>
<keyword evidence="1" id="KW-0472">Membrane</keyword>
<evidence type="ECO:0000256" key="1">
    <source>
        <dbReference type="SAM" id="Phobius"/>
    </source>
</evidence>
<dbReference type="OrthoDB" id="10001438at2759"/>
<feature type="transmembrane region" description="Helical" evidence="1">
    <location>
        <begin position="6"/>
        <end position="24"/>
    </location>
</feature>
<evidence type="ECO:0000313" key="6">
    <source>
        <dbReference type="Proteomes" id="UP000663824"/>
    </source>
</evidence>
<comment type="caution">
    <text evidence="4">The sequence shown here is derived from an EMBL/GenBank/DDBJ whole genome shotgun (WGS) entry which is preliminary data.</text>
</comment>
<dbReference type="EMBL" id="CAJNOW010013030">
    <property type="protein sequence ID" value="CAF1616943.1"/>
    <property type="molecule type" value="Genomic_DNA"/>
</dbReference>
<dbReference type="EMBL" id="CAJOBI010000580">
    <property type="protein sequence ID" value="CAF3832543.1"/>
    <property type="molecule type" value="Genomic_DNA"/>
</dbReference>
<dbReference type="AlphaFoldDB" id="A0A816XUB0"/>
<dbReference type="EMBL" id="CAJNRE010017112">
    <property type="protein sequence ID" value="CAF2151164.1"/>
    <property type="molecule type" value="Genomic_DNA"/>
</dbReference>
<reference evidence="4" key="1">
    <citation type="submission" date="2021-02" db="EMBL/GenBank/DDBJ databases">
        <authorList>
            <person name="Nowell W R."/>
        </authorList>
    </citation>
    <scope>NUCLEOTIDE SEQUENCE</scope>
</reference>